<dbReference type="PANTHER" id="PTHR30437:SF4">
    <property type="entry name" value="TRANSCRIPTION ELONGATION FACTOR GREA"/>
    <property type="match status" value="1"/>
</dbReference>
<gene>
    <name evidence="8 12" type="primary">greA</name>
    <name evidence="12" type="ORF">FXF47_03925</name>
</gene>
<dbReference type="SUPFAM" id="SSF46557">
    <property type="entry name" value="GreA transcript cleavage protein, N-terminal domain"/>
    <property type="match status" value="1"/>
</dbReference>
<dbReference type="Gene3D" id="1.10.287.180">
    <property type="entry name" value="Transcription elongation factor, GreA/GreB, N-terminal domain"/>
    <property type="match status" value="1"/>
</dbReference>
<comment type="function">
    <text evidence="6 8 9">Necessary for efficient RNA polymerase transcription elongation past template-encoded arresting sites. The arresting sites in DNA have the property of trapping a certain fraction of elongating RNA polymerases that pass through, resulting in locked ternary complexes. Cleavage of the nascent transcript by cleavage factors such as GreA or GreB allows the resumption of elongation from the new 3'terminus. GreA releases sequences of 2 to 3 nucleotides.</text>
</comment>
<comment type="similarity">
    <text evidence="1 8 9">Belongs to the GreA/GreB family.</text>
</comment>
<keyword evidence="12" id="KW-0648">Protein biosynthesis</keyword>
<dbReference type="PIRSF" id="PIRSF006092">
    <property type="entry name" value="GreA_GreB"/>
    <property type="match status" value="1"/>
</dbReference>
<dbReference type="PANTHER" id="PTHR30437">
    <property type="entry name" value="TRANSCRIPTION ELONGATION FACTOR GREA"/>
    <property type="match status" value="1"/>
</dbReference>
<dbReference type="NCBIfam" id="NF001261">
    <property type="entry name" value="PRK00226.1-2"/>
    <property type="match status" value="1"/>
</dbReference>
<dbReference type="InterPro" id="IPR036953">
    <property type="entry name" value="GreA/GreB_C_sf"/>
</dbReference>
<dbReference type="EMBL" id="VSIX01000033">
    <property type="protein sequence ID" value="TYB31473.1"/>
    <property type="molecule type" value="Genomic_DNA"/>
</dbReference>
<dbReference type="SUPFAM" id="SSF54534">
    <property type="entry name" value="FKBP-like"/>
    <property type="match status" value="1"/>
</dbReference>
<dbReference type="GO" id="GO:0003677">
    <property type="term" value="F:DNA binding"/>
    <property type="evidence" value="ECO:0007669"/>
    <property type="project" value="UniProtKB-UniRule"/>
</dbReference>
<evidence type="ECO:0000313" key="12">
    <source>
        <dbReference type="EMBL" id="TYB31473.1"/>
    </source>
</evidence>
<dbReference type="Pfam" id="PF01272">
    <property type="entry name" value="GreA_GreB"/>
    <property type="match status" value="1"/>
</dbReference>
<evidence type="ECO:0000256" key="4">
    <source>
        <dbReference type="ARBA" id="ARBA00023125"/>
    </source>
</evidence>
<evidence type="ECO:0000259" key="11">
    <source>
        <dbReference type="Pfam" id="PF03449"/>
    </source>
</evidence>
<feature type="coiled-coil region" evidence="8">
    <location>
        <begin position="48"/>
        <end position="75"/>
    </location>
</feature>
<keyword evidence="8" id="KW-0175">Coiled coil</keyword>
<dbReference type="GO" id="GO:0006354">
    <property type="term" value="P:DNA-templated transcription elongation"/>
    <property type="evidence" value="ECO:0007669"/>
    <property type="project" value="TreeGrafter"/>
</dbReference>
<dbReference type="PROSITE" id="PS00830">
    <property type="entry name" value="GREAB_2"/>
    <property type="match status" value="1"/>
</dbReference>
<evidence type="ECO:0000256" key="9">
    <source>
        <dbReference type="RuleBase" id="RU000556"/>
    </source>
</evidence>
<dbReference type="InterPro" id="IPR001437">
    <property type="entry name" value="Tscrpt_elong_fac_GreA/B_C"/>
</dbReference>
<dbReference type="InterPro" id="IPR022691">
    <property type="entry name" value="Tscrpt_elong_fac_GreA/B_N"/>
</dbReference>
<keyword evidence="12" id="KW-0251">Elongation factor</keyword>
<evidence type="ECO:0000256" key="3">
    <source>
        <dbReference type="ARBA" id="ARBA00023015"/>
    </source>
</evidence>
<feature type="domain" description="Transcription elongation factor GreA/GreB C-terminal" evidence="10">
    <location>
        <begin position="82"/>
        <end position="155"/>
    </location>
</feature>
<dbReference type="InterPro" id="IPR036805">
    <property type="entry name" value="Tscrpt_elong_fac_GreA/B_N_sf"/>
</dbReference>
<name>A0A5D0MIN1_9BACT</name>
<dbReference type="InterPro" id="IPR006359">
    <property type="entry name" value="Tscrpt_elong_fac_GreA"/>
</dbReference>
<evidence type="ECO:0000256" key="2">
    <source>
        <dbReference type="ARBA" id="ARBA00013729"/>
    </source>
</evidence>
<proteinExistence type="inferred from homology"/>
<dbReference type="InterPro" id="IPR028624">
    <property type="entry name" value="Tscrpt_elong_fac_GreA/B"/>
</dbReference>
<dbReference type="GO" id="GO:0003746">
    <property type="term" value="F:translation elongation factor activity"/>
    <property type="evidence" value="ECO:0007669"/>
    <property type="project" value="UniProtKB-KW"/>
</dbReference>
<dbReference type="InterPro" id="IPR023459">
    <property type="entry name" value="Tscrpt_elong_fac_GreA/B_fam"/>
</dbReference>
<dbReference type="Pfam" id="PF03449">
    <property type="entry name" value="GreA_GreB_N"/>
    <property type="match status" value="1"/>
</dbReference>
<accession>A0A5D0MIN1</accession>
<evidence type="ECO:0000256" key="8">
    <source>
        <dbReference type="HAMAP-Rule" id="MF_00105"/>
    </source>
</evidence>
<protein>
    <recommendedName>
        <fullName evidence="2 8">Transcription elongation factor GreA</fullName>
    </recommendedName>
    <alternativeName>
        <fullName evidence="7 8">Transcript cleavage factor GreA</fullName>
    </alternativeName>
</protein>
<feature type="domain" description="Transcription elongation factor GreA/GreB N-terminal" evidence="11">
    <location>
        <begin position="5"/>
        <end position="74"/>
    </location>
</feature>
<dbReference type="Gene3D" id="3.10.50.30">
    <property type="entry name" value="Transcription elongation factor, GreA/GreB, C-terminal domain"/>
    <property type="match status" value="1"/>
</dbReference>
<dbReference type="GO" id="GO:0070063">
    <property type="term" value="F:RNA polymerase binding"/>
    <property type="evidence" value="ECO:0007669"/>
    <property type="project" value="InterPro"/>
</dbReference>
<dbReference type="GO" id="GO:0032784">
    <property type="term" value="P:regulation of DNA-templated transcription elongation"/>
    <property type="evidence" value="ECO:0007669"/>
    <property type="project" value="UniProtKB-UniRule"/>
</dbReference>
<dbReference type="InterPro" id="IPR018151">
    <property type="entry name" value="TF_GreA/GreB_CS"/>
</dbReference>
<dbReference type="AlphaFoldDB" id="A0A5D0MIN1"/>
<keyword evidence="13" id="KW-1185">Reference proteome</keyword>
<dbReference type="PROSITE" id="PS00829">
    <property type="entry name" value="GREAB_1"/>
    <property type="match status" value="1"/>
</dbReference>
<dbReference type="Proteomes" id="UP000324143">
    <property type="component" value="Unassembled WGS sequence"/>
</dbReference>
<evidence type="ECO:0000256" key="5">
    <source>
        <dbReference type="ARBA" id="ARBA00023163"/>
    </source>
</evidence>
<evidence type="ECO:0000256" key="7">
    <source>
        <dbReference type="ARBA" id="ARBA00030776"/>
    </source>
</evidence>
<keyword evidence="3 8" id="KW-0805">Transcription regulation</keyword>
<dbReference type="FunFam" id="1.10.287.180:FF:000001">
    <property type="entry name" value="Transcription elongation factor GreA"/>
    <property type="match status" value="1"/>
</dbReference>
<dbReference type="HAMAP" id="MF_00105">
    <property type="entry name" value="GreA_GreB"/>
    <property type="match status" value="1"/>
</dbReference>
<reference evidence="12" key="1">
    <citation type="submission" date="2019-08" db="EMBL/GenBank/DDBJ databases">
        <title>Genomic characterization of a novel candidate phylum (ARYD3) from a high temperature, high salinity tertiary oil reservoir in north central Oklahoma, USA.</title>
        <authorList>
            <person name="Youssef N.H."/>
            <person name="Yadav A."/>
            <person name="Elshahed M.S."/>
        </authorList>
    </citation>
    <scope>NUCLEOTIDE SEQUENCE [LARGE SCALE GENOMIC DNA]</scope>
    <source>
        <strain evidence="12">ARYD3</strain>
    </source>
</reference>
<dbReference type="FunFam" id="3.10.50.30:FF:000001">
    <property type="entry name" value="Transcription elongation factor GreA"/>
    <property type="match status" value="1"/>
</dbReference>
<dbReference type="NCBIfam" id="NF001263">
    <property type="entry name" value="PRK00226.1-4"/>
    <property type="match status" value="1"/>
</dbReference>
<organism evidence="12 13">
    <name type="scientific">Candidatus Mcinerneyibacterium aminivorans</name>
    <dbReference type="NCBI Taxonomy" id="2703815"/>
    <lineage>
        <taxon>Bacteria</taxon>
        <taxon>Candidatus Macinerneyibacteriota</taxon>
        <taxon>Candidatus Mcinerneyibacteria</taxon>
        <taxon>Candidatus Mcinerneyibacteriales</taxon>
        <taxon>Candidatus Mcinerneyibacteriaceae</taxon>
        <taxon>Candidatus Mcinerneyibacterium</taxon>
    </lineage>
</organism>
<dbReference type="NCBIfam" id="TIGR01462">
    <property type="entry name" value="greA"/>
    <property type="match status" value="1"/>
</dbReference>
<keyword evidence="5 8" id="KW-0804">Transcription</keyword>
<evidence type="ECO:0000256" key="1">
    <source>
        <dbReference type="ARBA" id="ARBA00008213"/>
    </source>
</evidence>
<comment type="caution">
    <text evidence="12">The sequence shown here is derived from an EMBL/GenBank/DDBJ whole genome shotgun (WGS) entry which is preliminary data.</text>
</comment>
<evidence type="ECO:0000259" key="10">
    <source>
        <dbReference type="Pfam" id="PF01272"/>
    </source>
</evidence>
<evidence type="ECO:0000313" key="13">
    <source>
        <dbReference type="Proteomes" id="UP000324143"/>
    </source>
</evidence>
<keyword evidence="4 8" id="KW-0238">DNA-binding</keyword>
<sequence>MESFYISQKKYEELQKELKRLKSEERPAVLKAIKEAKALGDLSENAEYKTAKEKQKFLESRISELQRKLANARILDESNFTTEKIVIGAKVTLKNLDNEDEEVYILVSKEESNYKENKISVDSPIGSSLIGKKEGDKLLVRTPGGNKKYKVLKIEKGF</sequence>
<evidence type="ECO:0000256" key="6">
    <source>
        <dbReference type="ARBA" id="ARBA00024916"/>
    </source>
</evidence>